<dbReference type="PANTHER" id="PTHR33710">
    <property type="entry name" value="BNAC02G09200D PROTEIN"/>
    <property type="match status" value="1"/>
</dbReference>
<dbReference type="InterPro" id="IPR036691">
    <property type="entry name" value="Endo/exonu/phosph_ase_sf"/>
</dbReference>
<dbReference type="PANTHER" id="PTHR33710:SF54">
    <property type="entry name" value="NON-LTR RETROELEMENT REVERSE TRANSCRIPTASE"/>
    <property type="match status" value="1"/>
</dbReference>
<name>A0AAV9M6S9_9SOLN</name>
<dbReference type="SUPFAM" id="SSF56219">
    <property type="entry name" value="DNase I-like"/>
    <property type="match status" value="1"/>
</dbReference>
<protein>
    <submittedName>
        <fullName evidence="1">Uncharacterized protein</fullName>
    </submittedName>
</protein>
<dbReference type="Gene3D" id="3.60.10.10">
    <property type="entry name" value="Endonuclease/exonuclease/phosphatase"/>
    <property type="match status" value="1"/>
</dbReference>
<reference evidence="1 2" key="1">
    <citation type="submission" date="2023-10" db="EMBL/GenBank/DDBJ databases">
        <title>Genome-Wide Identification Analysis in wild type Solanum Pinnatisectum Reveals Some Genes Defensing Phytophthora Infestans.</title>
        <authorList>
            <person name="Sun C."/>
        </authorList>
    </citation>
    <scope>NUCLEOTIDE SEQUENCE [LARGE SCALE GENOMIC DNA]</scope>
    <source>
        <strain evidence="1">LQN</strain>
        <tissue evidence="1">Leaf</tissue>
    </source>
</reference>
<evidence type="ECO:0000313" key="2">
    <source>
        <dbReference type="Proteomes" id="UP001311915"/>
    </source>
</evidence>
<dbReference type="EMBL" id="JAWPEI010000002">
    <property type="protein sequence ID" value="KAK4733751.1"/>
    <property type="molecule type" value="Genomic_DNA"/>
</dbReference>
<keyword evidence="2" id="KW-1185">Reference proteome</keyword>
<sequence length="150" mass="17590">MEHAMSNCNGKIWLFWNLDIDCKVIDEDEHQITCEMVHNELHTKFTNTFVYVKCKDHLRRPLWDKMLQHASSRTNSLWCAVGDYNVITSTEEKRGGVPYNMRKSMEFIAVTEACGLMDLGFSGQKFTWSNNRGLHNRVWKRLDRAMINDS</sequence>
<accession>A0AAV9M6S9</accession>
<gene>
    <name evidence="1" type="ORF">R3W88_008012</name>
</gene>
<proteinExistence type="predicted"/>
<dbReference type="Proteomes" id="UP001311915">
    <property type="component" value="Unassembled WGS sequence"/>
</dbReference>
<evidence type="ECO:0000313" key="1">
    <source>
        <dbReference type="EMBL" id="KAK4733751.1"/>
    </source>
</evidence>
<comment type="caution">
    <text evidence="1">The sequence shown here is derived from an EMBL/GenBank/DDBJ whole genome shotgun (WGS) entry which is preliminary data.</text>
</comment>
<organism evidence="1 2">
    <name type="scientific">Solanum pinnatisectum</name>
    <name type="common">tansyleaf nightshade</name>
    <dbReference type="NCBI Taxonomy" id="50273"/>
    <lineage>
        <taxon>Eukaryota</taxon>
        <taxon>Viridiplantae</taxon>
        <taxon>Streptophyta</taxon>
        <taxon>Embryophyta</taxon>
        <taxon>Tracheophyta</taxon>
        <taxon>Spermatophyta</taxon>
        <taxon>Magnoliopsida</taxon>
        <taxon>eudicotyledons</taxon>
        <taxon>Gunneridae</taxon>
        <taxon>Pentapetalae</taxon>
        <taxon>asterids</taxon>
        <taxon>lamiids</taxon>
        <taxon>Solanales</taxon>
        <taxon>Solanaceae</taxon>
        <taxon>Solanoideae</taxon>
        <taxon>Solaneae</taxon>
        <taxon>Solanum</taxon>
    </lineage>
</organism>
<dbReference type="AlphaFoldDB" id="A0AAV9M6S9"/>